<feature type="transmembrane region" description="Helical" evidence="1">
    <location>
        <begin position="76"/>
        <end position="95"/>
    </location>
</feature>
<feature type="transmembrane region" description="Helical" evidence="1">
    <location>
        <begin position="12"/>
        <end position="31"/>
    </location>
</feature>
<dbReference type="RefSeq" id="WP_066306392.1">
    <property type="nucleotide sequence ID" value="NZ_KQ959516.1"/>
</dbReference>
<dbReference type="PATRIC" id="fig|1393034.3.peg.1317"/>
<proteinExistence type="predicted"/>
<sequence>MSLAQRQFKIVCLMLMTFGVLSMIASTAASVMKITTAVGSVAGLMVGGLAAFYGFKSAMAANVPSAATEQGKTLGTVLVFAIIVGFVSVFGNLFGSKVFCATIAGILGLLALLCVVLCNRLAKEVDR</sequence>
<dbReference type="EMBL" id="LSCR01000042">
    <property type="protein sequence ID" value="KXB32983.1"/>
    <property type="molecule type" value="Genomic_DNA"/>
</dbReference>
<dbReference type="Proteomes" id="UP000070675">
    <property type="component" value="Unassembled WGS sequence"/>
</dbReference>
<evidence type="ECO:0000256" key="1">
    <source>
        <dbReference type="SAM" id="Phobius"/>
    </source>
</evidence>
<evidence type="ECO:0000313" key="2">
    <source>
        <dbReference type="EMBL" id="KXB32983.1"/>
    </source>
</evidence>
<dbReference type="AlphaFoldDB" id="A0A133XPY5"/>
<reference evidence="3" key="1">
    <citation type="submission" date="2016-01" db="EMBL/GenBank/DDBJ databases">
        <authorList>
            <person name="Mitreva M."/>
            <person name="Pepin K.H."/>
            <person name="Mihindukulasuriya K.A."/>
            <person name="Fulton R."/>
            <person name="Fronick C."/>
            <person name="O'Laughlin M."/>
            <person name="Miner T."/>
            <person name="Herter B."/>
            <person name="Rosa B.A."/>
            <person name="Cordes M."/>
            <person name="Tomlinson C."/>
            <person name="Wollam A."/>
            <person name="Palsikar V.B."/>
            <person name="Mardis E.R."/>
            <person name="Wilson R.K."/>
        </authorList>
    </citation>
    <scope>NUCLEOTIDE SEQUENCE [LARGE SCALE GENOMIC DNA]</scope>
    <source>
        <strain evidence="3">DNF00019</strain>
    </source>
</reference>
<comment type="caution">
    <text evidence="2">The sequence shown here is derived from an EMBL/GenBank/DDBJ whole genome shotgun (WGS) entry which is preliminary data.</text>
</comment>
<keyword evidence="1" id="KW-0812">Transmembrane</keyword>
<name>A0A133XPY5_9ACTN</name>
<keyword evidence="1" id="KW-1133">Transmembrane helix</keyword>
<protein>
    <recommendedName>
        <fullName evidence="4">Major facilitator superfamily (MFS) profile domain-containing protein</fullName>
    </recommendedName>
</protein>
<feature type="transmembrane region" description="Helical" evidence="1">
    <location>
        <begin position="101"/>
        <end position="122"/>
    </location>
</feature>
<accession>A0A133XPY5</accession>
<gene>
    <name evidence="2" type="ORF">HMPREF3192_01354</name>
</gene>
<keyword evidence="1" id="KW-0472">Membrane</keyword>
<evidence type="ECO:0000313" key="3">
    <source>
        <dbReference type="Proteomes" id="UP000070675"/>
    </source>
</evidence>
<dbReference type="OrthoDB" id="9894079at2"/>
<feature type="transmembrane region" description="Helical" evidence="1">
    <location>
        <begin position="37"/>
        <end position="55"/>
    </location>
</feature>
<evidence type="ECO:0008006" key="4">
    <source>
        <dbReference type="Google" id="ProtNLM"/>
    </source>
</evidence>
<organism evidence="2 3">
    <name type="scientific">Atopobium deltae</name>
    <dbReference type="NCBI Taxonomy" id="1393034"/>
    <lineage>
        <taxon>Bacteria</taxon>
        <taxon>Bacillati</taxon>
        <taxon>Actinomycetota</taxon>
        <taxon>Coriobacteriia</taxon>
        <taxon>Coriobacteriales</taxon>
        <taxon>Atopobiaceae</taxon>
        <taxon>Atopobium</taxon>
    </lineage>
</organism>
<keyword evidence="3" id="KW-1185">Reference proteome</keyword>